<evidence type="ECO:0000256" key="8">
    <source>
        <dbReference type="ARBA" id="ARBA00022729"/>
    </source>
</evidence>
<proteinExistence type="inferred from homology"/>
<dbReference type="InterPro" id="IPR003368">
    <property type="entry name" value="POMP_repeat"/>
</dbReference>
<dbReference type="SMART" id="SM00869">
    <property type="entry name" value="Autotransporter"/>
    <property type="match status" value="1"/>
</dbReference>
<evidence type="ECO:0000313" key="12">
    <source>
        <dbReference type="EMBL" id="QVE48823.1"/>
    </source>
</evidence>
<evidence type="ECO:0000256" key="5">
    <source>
        <dbReference type="ARBA" id="ARBA00022512"/>
    </source>
</evidence>
<comment type="subcellular location">
    <subcellularLocation>
        <location evidence="2">Cell outer membrane</location>
        <topology evidence="2">Peripheral membrane protein</topology>
        <orientation evidence="2">Extracellular side</orientation>
    </subcellularLocation>
    <subcellularLocation>
        <location evidence="1">Secreted</location>
        <location evidence="1">Cell wall</location>
    </subcellularLocation>
</comment>
<keyword evidence="10" id="KW-0998">Cell outer membrane</keyword>
<dbReference type="RefSeq" id="WP_213240467.1">
    <property type="nucleotide sequence ID" value="NZ_CP060791.1"/>
</dbReference>
<dbReference type="InterPro" id="IPR005546">
    <property type="entry name" value="Autotransporte_beta"/>
</dbReference>
<keyword evidence="4" id="KW-1134">Transmembrane beta strand</keyword>
<evidence type="ECO:0000256" key="10">
    <source>
        <dbReference type="ARBA" id="ARBA00023237"/>
    </source>
</evidence>
<keyword evidence="9" id="KW-0472">Membrane</keyword>
<reference evidence="12 13" key="1">
    <citation type="submission" date="2020-08" db="EMBL/GenBank/DDBJ databases">
        <title>Isolation and characterization of novel Chlamydia from Siamese crocodiles (Crocodylus siamensis).</title>
        <authorList>
            <person name="Sariya L."/>
        </authorList>
    </citation>
    <scope>NUCLEOTIDE SEQUENCE [LARGE SCALE GENOMIC DNA]</scope>
    <source>
        <strain evidence="12 13">No. 12</strain>
    </source>
</reference>
<feature type="domain" description="Autotransporter" evidence="11">
    <location>
        <begin position="632"/>
        <end position="909"/>
    </location>
</feature>
<dbReference type="NCBIfam" id="TIGR01376">
    <property type="entry name" value="POMP_repeat"/>
    <property type="match status" value="5"/>
</dbReference>
<dbReference type="EMBL" id="CP060791">
    <property type="protein sequence ID" value="QVE48823.1"/>
    <property type="molecule type" value="Genomic_DNA"/>
</dbReference>
<evidence type="ECO:0000259" key="11">
    <source>
        <dbReference type="PROSITE" id="PS51208"/>
    </source>
</evidence>
<accession>A0ABX8CCT0</accession>
<keyword evidence="13" id="KW-1185">Reference proteome</keyword>
<protein>
    <recommendedName>
        <fullName evidence="11">Autotransporter domain-containing protein</fullName>
    </recommendedName>
</protein>
<dbReference type="Proteomes" id="UP000680625">
    <property type="component" value="Chromosome"/>
</dbReference>
<evidence type="ECO:0000256" key="7">
    <source>
        <dbReference type="ARBA" id="ARBA00022692"/>
    </source>
</evidence>
<dbReference type="GeneID" id="301704731"/>
<name>A0ABX8CCT0_9CHLA</name>
<dbReference type="Pfam" id="PF02415">
    <property type="entry name" value="Chlam_PMP"/>
    <property type="match status" value="3"/>
</dbReference>
<evidence type="ECO:0000256" key="6">
    <source>
        <dbReference type="ARBA" id="ARBA00022525"/>
    </source>
</evidence>
<organism evidence="12 13">
    <name type="scientific">Chlamydia crocodili</name>
    <dbReference type="NCBI Taxonomy" id="2766982"/>
    <lineage>
        <taxon>Bacteria</taxon>
        <taxon>Pseudomonadati</taxon>
        <taxon>Chlamydiota</taxon>
        <taxon>Chlamydiia</taxon>
        <taxon>Chlamydiales</taxon>
        <taxon>Chlamydiaceae</taxon>
        <taxon>Chlamydia/Chlamydophila group</taxon>
        <taxon>Chlamydia</taxon>
    </lineage>
</organism>
<sequence>MIPSEGIHKQLYYLDFALTLINQAPLQKNYGVLRSPSEDIVISYDKQPKVFICQSNVDNGGVISCRSCNLTNNTQPIFFGDNRATNNGGAISSTENVIISKNARIIFYQNSAFNQKNASGNSAGGAVYGKNFEASFNNKEFFFISNLTKTNGGAICSSETCKFLDNASTMRFDNNRGYHINGLGGAIYTKSCEFTRNTGEILFNSNKAGKGGAIYSTTSTSITDNYAPITFFSNAACNGTSNANGNGGAINSVSLITIKNNKQSLIFDGNSAAHAGGALSYQNLTIENNGPVYFFNNTACWGGAFYGQTDNGTTKISADHGNIIFDNNIAIDRVGVWRSAMFFSSNHTLSLGATQNQHIYLFDTIDTRNLTSFIINPEAKHTGAVVFSGAKVQSNLSTNVRNVQTSYGDELTIKHGIISVENGARLSVYKITSEDNTHFCLGRDVTIKTQQKSDAIKDSNLQIKNVAILLTEVLNSNSPPTIWIYPGGSSGRYTENTDAKISILGSLSLWNEYYRDPYDSVDLSQSIDRVPLLHLSEIPNNLITTNDFDIHSINSHKHYGHQGIWTPYWEEIIVPSITTSLDTTNSKHRYLYANWMPTGYTVNPQHRADLVANTLWQTAYSATAFYPSLINESSPSFYLQGQGLGTHRYQKDKDTILGFSSRSLGYSGECLLSSETNCRFLLTFSQISGKMKEHISKNKIDSHSYLLGLSLQMPWFNEHLITTASLSYCYGDHHMQSFYTQNKQSKTEFRDHALSARIGCYLHEKLAFLNHYFTPFIQLRGVRVEQTKINETGDFPRKFSNQHPLIDIALPIGIQTFWLSDTYLANLWEFQLAYQPSIYRQKPKVLTTLLASNGSWTTSGSPVARHNLHVEGRNSIHLLHNIIAFLNYQLDLSSSTTSHYVNAGSRVVF</sequence>
<keyword evidence="6" id="KW-0964">Secreted</keyword>
<dbReference type="Gene3D" id="2.40.128.130">
    <property type="entry name" value="Autotransporter beta-domain"/>
    <property type="match status" value="1"/>
</dbReference>
<evidence type="ECO:0000313" key="13">
    <source>
        <dbReference type="Proteomes" id="UP000680625"/>
    </source>
</evidence>
<gene>
    <name evidence="12" type="ORF">H9Q19_03835</name>
</gene>
<evidence type="ECO:0000256" key="2">
    <source>
        <dbReference type="ARBA" id="ARBA00004416"/>
    </source>
</evidence>
<keyword evidence="5" id="KW-0134">Cell wall</keyword>
<evidence type="ECO:0000256" key="3">
    <source>
        <dbReference type="ARBA" id="ARBA00007542"/>
    </source>
</evidence>
<keyword evidence="7" id="KW-0812">Transmembrane</keyword>
<keyword evidence="8" id="KW-0732">Signal</keyword>
<dbReference type="InterPro" id="IPR036709">
    <property type="entry name" value="Autotransporte_beta_dom_sf"/>
</dbReference>
<dbReference type="Pfam" id="PF03797">
    <property type="entry name" value="Autotransporter"/>
    <property type="match status" value="1"/>
</dbReference>
<comment type="similarity">
    <text evidence="3">Belongs to the PMP outer membrane protein family.</text>
</comment>
<evidence type="ECO:0000256" key="1">
    <source>
        <dbReference type="ARBA" id="ARBA00004191"/>
    </source>
</evidence>
<dbReference type="PROSITE" id="PS51208">
    <property type="entry name" value="AUTOTRANSPORTER"/>
    <property type="match status" value="1"/>
</dbReference>
<evidence type="ECO:0000256" key="9">
    <source>
        <dbReference type="ARBA" id="ARBA00023136"/>
    </source>
</evidence>
<dbReference type="InterPro" id="IPR011427">
    <property type="entry name" value="Polymorphic_membr_middle"/>
</dbReference>
<evidence type="ECO:0000256" key="4">
    <source>
        <dbReference type="ARBA" id="ARBA00022452"/>
    </source>
</evidence>
<dbReference type="SUPFAM" id="SSF103515">
    <property type="entry name" value="Autotransporter"/>
    <property type="match status" value="1"/>
</dbReference>
<dbReference type="Pfam" id="PF07548">
    <property type="entry name" value="ChlamPMP_M"/>
    <property type="match status" value="1"/>
</dbReference>